<keyword evidence="3 7" id="KW-0812">Transmembrane</keyword>
<keyword evidence="5 7" id="KW-0472">Membrane</keyword>
<protein>
    <submittedName>
        <fullName evidence="10">Phage shock protein C (PspC) family protein</fullName>
    </submittedName>
</protein>
<comment type="caution">
    <text evidence="10">The sequence shown here is derived from an EMBL/GenBank/DDBJ whole genome shotgun (WGS) entry which is preliminary data.</text>
</comment>
<evidence type="ECO:0000256" key="6">
    <source>
        <dbReference type="SAM" id="MobiDB-lite"/>
    </source>
</evidence>
<keyword evidence="2" id="KW-1003">Cell membrane</keyword>
<dbReference type="EMBL" id="SNYC01000005">
    <property type="protein sequence ID" value="TDQ08742.1"/>
    <property type="molecule type" value="Genomic_DNA"/>
</dbReference>
<name>A0A4R6SX51_9SPHI</name>
<evidence type="ECO:0000259" key="9">
    <source>
        <dbReference type="Pfam" id="PF18917"/>
    </source>
</evidence>
<feature type="transmembrane region" description="Helical" evidence="7">
    <location>
        <begin position="34"/>
        <end position="58"/>
    </location>
</feature>
<dbReference type="Pfam" id="PF18917">
    <property type="entry name" value="LiaI-LiaF-like_TM1"/>
    <property type="match status" value="1"/>
</dbReference>
<evidence type="ECO:0000313" key="11">
    <source>
        <dbReference type="Proteomes" id="UP000295620"/>
    </source>
</evidence>
<keyword evidence="11" id="KW-1185">Reference proteome</keyword>
<feature type="domain" description="Phage shock protein PspC N-terminal" evidence="8">
    <location>
        <begin position="3"/>
        <end position="60"/>
    </location>
</feature>
<feature type="compositionally biased region" description="Basic and acidic residues" evidence="6">
    <location>
        <begin position="249"/>
        <end position="261"/>
    </location>
</feature>
<dbReference type="Pfam" id="PF04024">
    <property type="entry name" value="PspC"/>
    <property type="match status" value="1"/>
</dbReference>
<gene>
    <name evidence="10" type="ORF">ATK78_3260</name>
</gene>
<evidence type="ECO:0000256" key="3">
    <source>
        <dbReference type="ARBA" id="ARBA00022692"/>
    </source>
</evidence>
<evidence type="ECO:0000256" key="4">
    <source>
        <dbReference type="ARBA" id="ARBA00022989"/>
    </source>
</evidence>
<accession>A0A4R6SX51</accession>
<feature type="domain" description="LiaI-LiaF-like transmembrane region" evidence="9">
    <location>
        <begin position="124"/>
        <end position="166"/>
    </location>
</feature>
<dbReference type="PANTHER" id="PTHR33885:SF3">
    <property type="entry name" value="PHAGE SHOCK PROTEIN C"/>
    <property type="match status" value="1"/>
</dbReference>
<evidence type="ECO:0000256" key="7">
    <source>
        <dbReference type="SAM" id="Phobius"/>
    </source>
</evidence>
<dbReference type="PANTHER" id="PTHR33885">
    <property type="entry name" value="PHAGE SHOCK PROTEIN C"/>
    <property type="match status" value="1"/>
</dbReference>
<sequence length="261" mass="28987">MDKRLFRNEHEKVVAGVSSGIAEYMEIDVTIVRLLFVLSTIFLVGTGILVYLVMWIVVPVNYDPAKRFSKFNDFYKGNPNPFQSSNPFTQPPVSSTVNDGGFGAFKKQDEFKPYQKNNQTGRTVGGLFLLVIGLYFLMDEFHFVPFWFSLGKLWPLIFVAIGLSFLLKSKGNSAWEDWKRQQENPVEPEPVVPSGNDPVTPVTDPVTPVTQTPAVPVTHSPVTDAPVTDGPIPPATDEGTSQNTGTEGNKIDDRFTKKDIS</sequence>
<evidence type="ECO:0000256" key="2">
    <source>
        <dbReference type="ARBA" id="ARBA00022475"/>
    </source>
</evidence>
<dbReference type="RefSeq" id="WP_133577088.1">
    <property type="nucleotide sequence ID" value="NZ_SNYC01000005.1"/>
</dbReference>
<comment type="subcellular location">
    <subcellularLocation>
        <location evidence="1">Cell membrane</location>
        <topology evidence="1">Single-pass membrane protein</topology>
    </subcellularLocation>
</comment>
<evidence type="ECO:0000256" key="1">
    <source>
        <dbReference type="ARBA" id="ARBA00004162"/>
    </source>
</evidence>
<dbReference type="Proteomes" id="UP000295620">
    <property type="component" value="Unassembled WGS sequence"/>
</dbReference>
<feature type="region of interest" description="Disordered" evidence="6">
    <location>
        <begin position="178"/>
        <end position="261"/>
    </location>
</feature>
<dbReference type="OrthoDB" id="5772680at2"/>
<dbReference type="InterPro" id="IPR043726">
    <property type="entry name" value="LiaI-LiaF-like_TM1"/>
</dbReference>
<keyword evidence="4 7" id="KW-1133">Transmembrane helix</keyword>
<dbReference type="InterPro" id="IPR052027">
    <property type="entry name" value="PspC"/>
</dbReference>
<dbReference type="GO" id="GO:0005886">
    <property type="term" value="C:plasma membrane"/>
    <property type="evidence" value="ECO:0007669"/>
    <property type="project" value="UniProtKB-SubCell"/>
</dbReference>
<dbReference type="InterPro" id="IPR007168">
    <property type="entry name" value="Phageshock_PspC_N"/>
</dbReference>
<feature type="transmembrane region" description="Helical" evidence="7">
    <location>
        <begin position="144"/>
        <end position="167"/>
    </location>
</feature>
<feature type="transmembrane region" description="Helical" evidence="7">
    <location>
        <begin position="120"/>
        <end position="138"/>
    </location>
</feature>
<dbReference type="AlphaFoldDB" id="A0A4R6SX51"/>
<proteinExistence type="predicted"/>
<feature type="compositionally biased region" description="Polar residues" evidence="6">
    <location>
        <begin position="238"/>
        <end position="247"/>
    </location>
</feature>
<evidence type="ECO:0000256" key="5">
    <source>
        <dbReference type="ARBA" id="ARBA00023136"/>
    </source>
</evidence>
<evidence type="ECO:0000259" key="8">
    <source>
        <dbReference type="Pfam" id="PF04024"/>
    </source>
</evidence>
<organism evidence="10 11">
    <name type="scientific">Pedobacter metabolipauper</name>
    <dbReference type="NCBI Taxonomy" id="425513"/>
    <lineage>
        <taxon>Bacteria</taxon>
        <taxon>Pseudomonadati</taxon>
        <taxon>Bacteroidota</taxon>
        <taxon>Sphingobacteriia</taxon>
        <taxon>Sphingobacteriales</taxon>
        <taxon>Sphingobacteriaceae</taxon>
        <taxon>Pedobacter</taxon>
    </lineage>
</organism>
<feature type="compositionally biased region" description="Low complexity" evidence="6">
    <location>
        <begin position="198"/>
        <end position="218"/>
    </location>
</feature>
<reference evidence="10 11" key="1">
    <citation type="submission" date="2019-03" db="EMBL/GenBank/DDBJ databases">
        <title>Genomic Encyclopedia of Archaeal and Bacterial Type Strains, Phase II (KMG-II): from individual species to whole genera.</title>
        <authorList>
            <person name="Goeker M."/>
        </authorList>
    </citation>
    <scope>NUCLEOTIDE SEQUENCE [LARGE SCALE GENOMIC DNA]</scope>
    <source>
        <strain evidence="10 11">DSM 19035</strain>
    </source>
</reference>
<evidence type="ECO:0000313" key="10">
    <source>
        <dbReference type="EMBL" id="TDQ08742.1"/>
    </source>
</evidence>